<dbReference type="EMBL" id="FOHE01000006">
    <property type="protein sequence ID" value="SET14748.1"/>
    <property type="molecule type" value="Genomic_DNA"/>
</dbReference>
<accession>A0A1I0C739</accession>
<dbReference type="Proteomes" id="UP000198618">
    <property type="component" value="Unassembled WGS sequence"/>
</dbReference>
<evidence type="ECO:0000313" key="2">
    <source>
        <dbReference type="EMBL" id="SET14748.1"/>
    </source>
</evidence>
<dbReference type="RefSeq" id="WP_170840714.1">
    <property type="nucleotide sequence ID" value="NZ_FOHE01000006.1"/>
</dbReference>
<dbReference type="AlphaFoldDB" id="A0A1I0C739"/>
<gene>
    <name evidence="2" type="ORF">SAMN05216389_10645</name>
</gene>
<keyword evidence="3" id="KW-1185">Reference proteome</keyword>
<proteinExistence type="predicted"/>
<feature type="compositionally biased region" description="Basic and acidic residues" evidence="1">
    <location>
        <begin position="17"/>
        <end position="49"/>
    </location>
</feature>
<reference evidence="2 3" key="1">
    <citation type="submission" date="2016-10" db="EMBL/GenBank/DDBJ databases">
        <authorList>
            <person name="de Groot N.N."/>
        </authorList>
    </citation>
    <scope>NUCLEOTIDE SEQUENCE [LARGE SCALE GENOMIC DNA]</scope>
    <source>
        <strain evidence="2 3">IBRC-M 10780</strain>
    </source>
</reference>
<organism evidence="2 3">
    <name type="scientific">Oceanobacillus limi</name>
    <dbReference type="NCBI Taxonomy" id="930131"/>
    <lineage>
        <taxon>Bacteria</taxon>
        <taxon>Bacillati</taxon>
        <taxon>Bacillota</taxon>
        <taxon>Bacilli</taxon>
        <taxon>Bacillales</taxon>
        <taxon>Bacillaceae</taxon>
        <taxon>Oceanobacillus</taxon>
    </lineage>
</organism>
<evidence type="ECO:0000256" key="1">
    <source>
        <dbReference type="SAM" id="MobiDB-lite"/>
    </source>
</evidence>
<feature type="region of interest" description="Disordered" evidence="1">
    <location>
        <begin position="1"/>
        <end position="49"/>
    </location>
</feature>
<name>A0A1I0C739_9BACI</name>
<evidence type="ECO:0008006" key="4">
    <source>
        <dbReference type="Google" id="ProtNLM"/>
    </source>
</evidence>
<sequence length="49" mass="5771">MGKKSKSRRFSQQSADSVKKHDEKFPYRSRFTDAERKEEEADHHTLGGF</sequence>
<protein>
    <recommendedName>
        <fullName evidence="4">Competence protein</fullName>
    </recommendedName>
</protein>
<evidence type="ECO:0000313" key="3">
    <source>
        <dbReference type="Proteomes" id="UP000198618"/>
    </source>
</evidence>
<dbReference type="STRING" id="930131.SAMN05216389_10645"/>